<dbReference type="InterPro" id="IPR003817">
    <property type="entry name" value="PS_Dcarbxylase"/>
</dbReference>
<keyword evidence="4 12" id="KW-0210">Decarboxylase</keyword>
<dbReference type="UniPathway" id="UPA00558">
    <property type="reaction ID" value="UER00616"/>
</dbReference>
<dbReference type="InterPro" id="IPR033178">
    <property type="entry name" value="PSD_type1_pro"/>
</dbReference>
<comment type="subcellular location">
    <subcellularLocation>
        <location evidence="12">Cell membrane</location>
        <topology evidence="12">Peripheral membrane protein</topology>
    </subcellularLocation>
</comment>
<evidence type="ECO:0000256" key="6">
    <source>
        <dbReference type="ARBA" id="ARBA00023136"/>
    </source>
</evidence>
<dbReference type="GO" id="GO:0004609">
    <property type="term" value="F:phosphatidylserine decarboxylase activity"/>
    <property type="evidence" value="ECO:0007669"/>
    <property type="project" value="UniProtKB-UniRule"/>
</dbReference>
<keyword evidence="6 12" id="KW-0472">Membrane</keyword>
<dbReference type="InterPro" id="IPR033177">
    <property type="entry name" value="PSD-B"/>
</dbReference>
<keyword evidence="9 12" id="KW-0456">Lyase</keyword>
<dbReference type="PANTHER" id="PTHR10067:SF6">
    <property type="entry name" value="PHOSPHATIDYLSERINE DECARBOXYLASE PROENZYME, MITOCHONDRIAL"/>
    <property type="match status" value="1"/>
</dbReference>
<dbReference type="HAMAP" id="MF_00662">
    <property type="entry name" value="PS_decarb_PSD_B_type1"/>
    <property type="match status" value="1"/>
</dbReference>
<keyword evidence="8 12" id="KW-0594">Phospholipid biosynthesis</keyword>
<evidence type="ECO:0000256" key="4">
    <source>
        <dbReference type="ARBA" id="ARBA00022793"/>
    </source>
</evidence>
<comment type="function">
    <text evidence="12">Catalyzes the formation of phosphatidylethanolamine (PtdEtn) from phosphatidylserine (PtdSer).</text>
</comment>
<feature type="modified residue" description="Pyruvic acid (Ser); by autocatalysis" evidence="12">
    <location>
        <position position="227"/>
    </location>
</feature>
<evidence type="ECO:0000313" key="13">
    <source>
        <dbReference type="EMBL" id="STO08866.1"/>
    </source>
</evidence>
<keyword evidence="5 12" id="KW-0443">Lipid metabolism</keyword>
<evidence type="ECO:0000256" key="2">
    <source>
        <dbReference type="ARBA" id="ARBA00022475"/>
    </source>
</evidence>
<feature type="site" description="Cleavage (non-hydrolytic); by autocatalysis" evidence="12">
    <location>
        <begin position="226"/>
        <end position="227"/>
    </location>
</feature>
<proteinExistence type="inferred from homology"/>
<dbReference type="AlphaFoldDB" id="A0A377FWJ1"/>
<dbReference type="PANTHER" id="PTHR10067">
    <property type="entry name" value="PHOSPHATIDYLSERINE DECARBOXYLASE"/>
    <property type="match status" value="1"/>
</dbReference>
<gene>
    <name evidence="12 13" type="primary">psd</name>
    <name evidence="13" type="ORF">NCTC13163_02244</name>
</gene>
<feature type="chain" id="PRO_5023213079" description="Phosphatidylserine decarboxylase alpha chain" evidence="12">
    <location>
        <begin position="227"/>
        <end position="260"/>
    </location>
</feature>
<evidence type="ECO:0000256" key="11">
    <source>
        <dbReference type="ARBA" id="ARBA00023317"/>
    </source>
</evidence>
<feature type="active site" description="Charge relay system; for autoendoproteolytic cleavage activity" evidence="12">
    <location>
        <position position="227"/>
    </location>
</feature>
<evidence type="ECO:0000256" key="9">
    <source>
        <dbReference type="ARBA" id="ARBA00023239"/>
    </source>
</evidence>
<dbReference type="GO" id="GO:0006646">
    <property type="term" value="P:phosphatidylethanolamine biosynthetic process"/>
    <property type="evidence" value="ECO:0007669"/>
    <property type="project" value="UniProtKB-UniRule"/>
</dbReference>
<dbReference type="GO" id="GO:0005886">
    <property type="term" value="C:plasma membrane"/>
    <property type="evidence" value="ECO:0007669"/>
    <property type="project" value="UniProtKB-SubCell"/>
</dbReference>
<name>A0A377FWJ1_9BACL</name>
<sequence>MIKSRFYQTLFELNASPFIAKRLRSFAESPISRPLIPSFAKLYAIDLEEAKDPIATYPSLHAFFTRHLKDGVRPIDERADAIVSPCDGKLSIVTDISDDSRFEVKGQSYTLAELLGSQQEARRYAGGTVCVLYLSPRDYHRVHVPLAGRVLSHYELGDRSAPVNEIGLTETVRPLSRNYRRVTRFDSAAGVYEHVMVGALNVNTIEWTHDASEVAKGEEVGYFSFGSTVVLCFEKGRVAIDSSKIGPVRLGEAIGTIQNG</sequence>
<dbReference type="STRING" id="1397694.GCA_000702585_02732"/>
<evidence type="ECO:0000313" key="14">
    <source>
        <dbReference type="Proteomes" id="UP000254060"/>
    </source>
</evidence>
<dbReference type="Proteomes" id="UP000254060">
    <property type="component" value="Unassembled WGS sequence"/>
</dbReference>
<keyword evidence="2 12" id="KW-1003">Cell membrane</keyword>
<protein>
    <recommendedName>
        <fullName evidence="12">Phosphatidylserine decarboxylase proenzyme</fullName>
        <ecNumber evidence="12">4.1.1.65</ecNumber>
    </recommendedName>
    <component>
        <recommendedName>
            <fullName evidence="12">Phosphatidylserine decarboxylase alpha chain</fullName>
        </recommendedName>
    </component>
    <component>
        <recommendedName>
            <fullName evidence="12">Phosphatidylserine decarboxylase beta chain</fullName>
        </recommendedName>
    </component>
</protein>
<evidence type="ECO:0000256" key="12">
    <source>
        <dbReference type="HAMAP-Rule" id="MF_00662"/>
    </source>
</evidence>
<feature type="active site" description="Charge relay system; for autoendoproteolytic cleavage activity" evidence="12">
    <location>
        <position position="143"/>
    </location>
</feature>
<accession>A0A377FWJ1</accession>
<comment type="catalytic activity">
    <reaction evidence="12">
        <text>a 1,2-diacyl-sn-glycero-3-phospho-L-serine + H(+) = a 1,2-diacyl-sn-glycero-3-phosphoethanolamine + CO2</text>
        <dbReference type="Rhea" id="RHEA:20828"/>
        <dbReference type="ChEBI" id="CHEBI:15378"/>
        <dbReference type="ChEBI" id="CHEBI:16526"/>
        <dbReference type="ChEBI" id="CHEBI:57262"/>
        <dbReference type="ChEBI" id="CHEBI:64612"/>
        <dbReference type="EC" id="4.1.1.65"/>
    </reaction>
</comment>
<dbReference type="NCBIfam" id="TIGR00163">
    <property type="entry name" value="PS_decarb"/>
    <property type="match status" value="1"/>
</dbReference>
<feature type="active site" description="Charge relay system; for autoendoproteolytic cleavage activity" evidence="12">
    <location>
        <position position="87"/>
    </location>
</feature>
<dbReference type="NCBIfam" id="NF002853">
    <property type="entry name" value="PRK03140.1"/>
    <property type="match status" value="1"/>
</dbReference>
<feature type="chain" id="PRO_5023213078" description="Phosphatidylserine decarboxylase beta chain" evidence="12">
    <location>
        <begin position="1"/>
        <end position="226"/>
    </location>
</feature>
<comment type="similarity">
    <text evidence="12">Belongs to the phosphatidylserine decarboxylase family. PSD-B subfamily. Prokaryotic type I sub-subfamily.</text>
</comment>
<comment type="PTM">
    <text evidence="12">Is synthesized initially as an inactive proenzyme. Formation of the active enzyme involves a self-maturation process in which the active site pyruvoyl group is generated from an internal serine residue via an autocatalytic post-translational modification. Two non-identical subunits are generated from the proenzyme in this reaction, and the pyruvate is formed at the N-terminus of the alpha chain, which is derived from the carboxyl end of the proenzyme. The autoendoproteolytic cleavage occurs by a canonical serine protease mechanism, in which the side chain hydroxyl group of the serine supplies its oxygen atom to form the C-terminus of the beta chain, while the remainder of the serine residue undergoes an oxidative deamination to produce ammonia and the pyruvoyl prosthetic group on the alpha chain. During this reaction, the Ser that is part of the protease active site of the proenzyme becomes the pyruvoyl prosthetic group, which constitutes an essential element of the active site of the mature decarboxylase.</text>
</comment>
<keyword evidence="10 12" id="KW-1208">Phospholipid metabolism</keyword>
<dbReference type="Pfam" id="PF02666">
    <property type="entry name" value="PS_Dcarbxylase"/>
    <property type="match status" value="1"/>
</dbReference>
<evidence type="ECO:0000256" key="7">
    <source>
        <dbReference type="ARBA" id="ARBA00023145"/>
    </source>
</evidence>
<keyword evidence="3 12" id="KW-0444">Lipid biosynthesis</keyword>
<organism evidence="13 14">
    <name type="scientific">Exiguobacterium aurantiacum</name>
    <dbReference type="NCBI Taxonomy" id="33987"/>
    <lineage>
        <taxon>Bacteria</taxon>
        <taxon>Bacillati</taxon>
        <taxon>Bacillota</taxon>
        <taxon>Bacilli</taxon>
        <taxon>Bacillales</taxon>
        <taxon>Bacillales Family XII. Incertae Sedis</taxon>
        <taxon>Exiguobacterium</taxon>
    </lineage>
</organism>
<evidence type="ECO:0000256" key="10">
    <source>
        <dbReference type="ARBA" id="ARBA00023264"/>
    </source>
</evidence>
<evidence type="ECO:0000256" key="3">
    <source>
        <dbReference type="ARBA" id="ARBA00022516"/>
    </source>
</evidence>
<dbReference type="OrthoDB" id="9802030at2"/>
<comment type="subunit">
    <text evidence="12">Heterodimer of a large membrane-associated beta subunit and a small pyruvoyl-containing alpha subunit.</text>
</comment>
<evidence type="ECO:0000256" key="8">
    <source>
        <dbReference type="ARBA" id="ARBA00023209"/>
    </source>
</evidence>
<feature type="active site" description="Schiff-base intermediate with substrate; via pyruvic acid; for decarboxylase activity" evidence="12">
    <location>
        <position position="227"/>
    </location>
</feature>
<keyword evidence="11 12" id="KW-0670">Pyruvate</keyword>
<comment type="pathway">
    <text evidence="1">Lipid metabolism.</text>
</comment>
<comment type="cofactor">
    <cofactor evidence="12">
        <name>pyruvate</name>
        <dbReference type="ChEBI" id="CHEBI:15361"/>
    </cofactor>
    <text evidence="12">Binds 1 pyruvoyl group covalently per subunit.</text>
</comment>
<evidence type="ECO:0000256" key="1">
    <source>
        <dbReference type="ARBA" id="ARBA00005189"/>
    </source>
</evidence>
<dbReference type="EC" id="4.1.1.65" evidence="12"/>
<keyword evidence="7 12" id="KW-0865">Zymogen</keyword>
<dbReference type="EMBL" id="UGGP01000001">
    <property type="protein sequence ID" value="STO08866.1"/>
    <property type="molecule type" value="Genomic_DNA"/>
</dbReference>
<comment type="pathway">
    <text evidence="12">Phospholipid metabolism; phosphatidylethanolamine biosynthesis; phosphatidylethanolamine from CDP-diacylglycerol: step 2/2.</text>
</comment>
<evidence type="ECO:0000256" key="5">
    <source>
        <dbReference type="ARBA" id="ARBA00023098"/>
    </source>
</evidence>
<dbReference type="RefSeq" id="WP_051151422.1">
    <property type="nucleotide sequence ID" value="NZ_UGGP01000001.1"/>
</dbReference>
<reference evidence="13 14" key="1">
    <citation type="submission" date="2018-06" db="EMBL/GenBank/DDBJ databases">
        <authorList>
            <consortium name="Pathogen Informatics"/>
            <person name="Doyle S."/>
        </authorList>
    </citation>
    <scope>NUCLEOTIDE SEQUENCE [LARGE SCALE GENOMIC DNA]</scope>
    <source>
        <strain evidence="13 14">NCTC13163</strain>
    </source>
</reference>